<dbReference type="GO" id="GO:0016491">
    <property type="term" value="F:oxidoreductase activity"/>
    <property type="evidence" value="ECO:0007669"/>
    <property type="project" value="InterPro"/>
</dbReference>
<dbReference type="EMBL" id="KQ977513">
    <property type="protein sequence ID" value="KYN02201.1"/>
    <property type="molecule type" value="Genomic_DNA"/>
</dbReference>
<evidence type="ECO:0000259" key="1">
    <source>
        <dbReference type="Pfam" id="PF00171"/>
    </source>
</evidence>
<reference evidence="2 3" key="1">
    <citation type="submission" date="2016-03" db="EMBL/GenBank/DDBJ databases">
        <title>Cyphomyrmex costatus WGS genome.</title>
        <authorList>
            <person name="Nygaard S."/>
            <person name="Hu H."/>
            <person name="Boomsma J."/>
            <person name="Zhang G."/>
        </authorList>
    </citation>
    <scope>NUCLEOTIDE SEQUENCE [LARGE SCALE GENOMIC DNA]</scope>
    <source>
        <strain evidence="2">MS0001</strain>
        <tissue evidence="2">Whole body</tissue>
    </source>
</reference>
<name>A0A195CN75_9HYME</name>
<dbReference type="InterPro" id="IPR016162">
    <property type="entry name" value="Ald_DH_N"/>
</dbReference>
<dbReference type="PANTHER" id="PTHR11699">
    <property type="entry name" value="ALDEHYDE DEHYDROGENASE-RELATED"/>
    <property type="match status" value="1"/>
</dbReference>
<evidence type="ECO:0000313" key="2">
    <source>
        <dbReference type="EMBL" id="KYN02201.1"/>
    </source>
</evidence>
<dbReference type="Proteomes" id="UP000078542">
    <property type="component" value="Unassembled WGS sequence"/>
</dbReference>
<dbReference type="Pfam" id="PF00171">
    <property type="entry name" value="Aldedh"/>
    <property type="match status" value="1"/>
</dbReference>
<dbReference type="STRING" id="456900.A0A195CN75"/>
<evidence type="ECO:0000313" key="3">
    <source>
        <dbReference type="Proteomes" id="UP000078542"/>
    </source>
</evidence>
<proteinExistence type="predicted"/>
<dbReference type="SUPFAM" id="SSF53720">
    <property type="entry name" value="ALDH-like"/>
    <property type="match status" value="1"/>
</dbReference>
<dbReference type="Gene3D" id="3.40.605.10">
    <property type="entry name" value="Aldehyde Dehydrogenase, Chain A, domain 1"/>
    <property type="match status" value="1"/>
</dbReference>
<dbReference type="InterPro" id="IPR015590">
    <property type="entry name" value="Aldehyde_DH_dom"/>
</dbReference>
<accession>A0A195CN75</accession>
<organism evidence="2 3">
    <name type="scientific">Cyphomyrmex costatus</name>
    <dbReference type="NCBI Taxonomy" id="456900"/>
    <lineage>
        <taxon>Eukaryota</taxon>
        <taxon>Metazoa</taxon>
        <taxon>Ecdysozoa</taxon>
        <taxon>Arthropoda</taxon>
        <taxon>Hexapoda</taxon>
        <taxon>Insecta</taxon>
        <taxon>Pterygota</taxon>
        <taxon>Neoptera</taxon>
        <taxon>Endopterygota</taxon>
        <taxon>Hymenoptera</taxon>
        <taxon>Apocrita</taxon>
        <taxon>Aculeata</taxon>
        <taxon>Formicoidea</taxon>
        <taxon>Formicidae</taxon>
        <taxon>Myrmicinae</taxon>
        <taxon>Cyphomyrmex</taxon>
    </lineage>
</organism>
<sequence>EMIVFEDSDLYAVITYLKITPCFLLRVKKIFIQESIKQKFLWLLEKNCRYFSTVNLPIFIFRLTNELFTHCKDFSSCFNMMSIWSENITSAKVLAMQLQNDVIFINAYLEFGTDIQFPLKKKQFIFSNSYPNYDAQPKDGNKINLNIYTENIYTVYNHFYNGTWKEPVSDIYWIHNDDKYAHCTREDVNRCINSAEEAFESWSHMPVRSRIELINNLVNTLECNSKYLLANTISKCIKLLNEVFKPSLSGSNERLEQIYIRAPRGIISLCHTNEVTLFNYLITSLFVGNCVIIVCSQHLCNIAPYCNMFSTSKIPPGVINLIFQKDLHYPTYLSNYSLTNYLMIVTVPKNIILPLK</sequence>
<gene>
    <name evidence="2" type="ORF">ALC62_06984</name>
</gene>
<protein>
    <recommendedName>
        <fullName evidence="1">Aldehyde dehydrogenase domain-containing protein</fullName>
    </recommendedName>
</protein>
<feature type="domain" description="Aldehyde dehydrogenase" evidence="1">
    <location>
        <begin position="179"/>
        <end position="234"/>
    </location>
</feature>
<dbReference type="AlphaFoldDB" id="A0A195CN75"/>
<keyword evidence="3" id="KW-1185">Reference proteome</keyword>
<feature type="non-terminal residue" evidence="2">
    <location>
        <position position="1"/>
    </location>
</feature>
<dbReference type="InterPro" id="IPR016161">
    <property type="entry name" value="Ald_DH/histidinol_DH"/>
</dbReference>